<keyword evidence="3" id="KW-1185">Reference proteome</keyword>
<dbReference type="PANTHER" id="PTHR34203">
    <property type="entry name" value="METHYLTRANSFERASE, FKBM FAMILY PROTEIN"/>
    <property type="match status" value="1"/>
</dbReference>
<dbReference type="SUPFAM" id="SSF53335">
    <property type="entry name" value="S-adenosyl-L-methionine-dependent methyltransferases"/>
    <property type="match status" value="1"/>
</dbReference>
<name>A0ABV2RSY2_BRAJP</name>
<gene>
    <name evidence="2" type="ORF">ABIF63_004098</name>
</gene>
<keyword evidence="2" id="KW-0808">Transferase</keyword>
<proteinExistence type="predicted"/>
<dbReference type="EMBL" id="JBEPTQ010000002">
    <property type="protein sequence ID" value="MET4719992.1"/>
    <property type="molecule type" value="Genomic_DNA"/>
</dbReference>
<accession>A0ABV2RSY2</accession>
<dbReference type="InterPro" id="IPR029063">
    <property type="entry name" value="SAM-dependent_MTases_sf"/>
</dbReference>
<dbReference type="Proteomes" id="UP001549291">
    <property type="component" value="Unassembled WGS sequence"/>
</dbReference>
<dbReference type="GO" id="GO:0032259">
    <property type="term" value="P:methylation"/>
    <property type="evidence" value="ECO:0007669"/>
    <property type="project" value="UniProtKB-KW"/>
</dbReference>
<evidence type="ECO:0000313" key="3">
    <source>
        <dbReference type="Proteomes" id="UP001549291"/>
    </source>
</evidence>
<dbReference type="InterPro" id="IPR052514">
    <property type="entry name" value="SAM-dependent_MTase"/>
</dbReference>
<organism evidence="2 3">
    <name type="scientific">Bradyrhizobium japonicum</name>
    <dbReference type="NCBI Taxonomy" id="375"/>
    <lineage>
        <taxon>Bacteria</taxon>
        <taxon>Pseudomonadati</taxon>
        <taxon>Pseudomonadota</taxon>
        <taxon>Alphaproteobacteria</taxon>
        <taxon>Hyphomicrobiales</taxon>
        <taxon>Nitrobacteraceae</taxon>
        <taxon>Bradyrhizobium</taxon>
    </lineage>
</organism>
<dbReference type="InterPro" id="IPR006342">
    <property type="entry name" value="FkbM_mtfrase"/>
</dbReference>
<evidence type="ECO:0000259" key="1">
    <source>
        <dbReference type="Pfam" id="PF05050"/>
    </source>
</evidence>
<comment type="caution">
    <text evidence="2">The sequence shown here is derived from an EMBL/GenBank/DDBJ whole genome shotgun (WGS) entry which is preliminary data.</text>
</comment>
<dbReference type="RefSeq" id="WP_248878882.1">
    <property type="nucleotide sequence ID" value="NZ_CP081350.1"/>
</dbReference>
<reference evidence="2 3" key="1">
    <citation type="submission" date="2024-06" db="EMBL/GenBank/DDBJ databases">
        <title>Genomic Encyclopedia of Type Strains, Phase V (KMG-V): Genome sequencing to study the core and pangenomes of soil and plant-associated prokaryotes.</title>
        <authorList>
            <person name="Whitman W."/>
        </authorList>
    </citation>
    <scope>NUCLEOTIDE SEQUENCE [LARGE SCALE GENOMIC DNA]</scope>
    <source>
        <strain evidence="2 3">USDA 160</strain>
    </source>
</reference>
<keyword evidence="2" id="KW-0489">Methyltransferase</keyword>
<dbReference type="NCBIfam" id="TIGR01444">
    <property type="entry name" value="fkbM_fam"/>
    <property type="match status" value="1"/>
</dbReference>
<evidence type="ECO:0000313" key="2">
    <source>
        <dbReference type="EMBL" id="MET4719992.1"/>
    </source>
</evidence>
<feature type="domain" description="Methyltransferase FkbM" evidence="1">
    <location>
        <begin position="85"/>
        <end position="228"/>
    </location>
</feature>
<dbReference type="PANTHER" id="PTHR34203:SF15">
    <property type="entry name" value="SLL1173 PROTEIN"/>
    <property type="match status" value="1"/>
</dbReference>
<dbReference type="Pfam" id="PF05050">
    <property type="entry name" value="Methyltransf_21"/>
    <property type="match status" value="1"/>
</dbReference>
<dbReference type="Gene3D" id="3.40.50.150">
    <property type="entry name" value="Vaccinia Virus protein VP39"/>
    <property type="match status" value="1"/>
</dbReference>
<protein>
    <submittedName>
        <fullName evidence="2">FkbM family methyltransferase</fullName>
    </submittedName>
</protein>
<sequence>MELNRIERTSFFEVKPGFDAIRYLTSFGLLTLLARRARKRPATMFVEVSSTVDRHILSEGLFEKGVIETLRYVLSRSGTTELMIDIGANIGNHSIALAPLFRRVEAVEPHPILYRVLEANVLRNRMSHLSCHNFGLGKTEGIVTLEESPDEHSISRVAERSVLPPETFGLSEEQFGNRYSIQLKSAHDFVAQYADQLSRAFIKIDVEGMEQEIIESLEPLLRQYRPLVGFELFTKAQPNLVNIARAIPGYELHAIRMHDTGRSKIWRSLKLLLKGRKNTLEPIDPDRLDEVYPLVLMVPVPSQGKKQQSGA</sequence>
<dbReference type="GO" id="GO:0008168">
    <property type="term" value="F:methyltransferase activity"/>
    <property type="evidence" value="ECO:0007669"/>
    <property type="project" value="UniProtKB-KW"/>
</dbReference>